<evidence type="ECO:0000256" key="2">
    <source>
        <dbReference type="ARBA" id="ARBA00022771"/>
    </source>
</evidence>
<reference evidence="7" key="1">
    <citation type="journal article" date="2023" name="G3 (Bethesda)">
        <title>Whole genome assemblies of Zophobas morio and Tenebrio molitor.</title>
        <authorList>
            <person name="Kaur S."/>
            <person name="Stinson S.A."/>
            <person name="diCenzo G.C."/>
        </authorList>
    </citation>
    <scope>NUCLEOTIDE SEQUENCE</scope>
    <source>
        <strain evidence="7">QUZm001</strain>
    </source>
</reference>
<dbReference type="InterPro" id="IPR011011">
    <property type="entry name" value="Znf_FYVE_PHD"/>
</dbReference>
<proteinExistence type="predicted"/>
<keyword evidence="2 4" id="KW-0863">Zinc-finger</keyword>
<dbReference type="InterPro" id="IPR001965">
    <property type="entry name" value="Znf_PHD"/>
</dbReference>
<evidence type="ECO:0000256" key="1">
    <source>
        <dbReference type="ARBA" id="ARBA00022723"/>
    </source>
</evidence>
<dbReference type="SUPFAM" id="SSF57903">
    <property type="entry name" value="FYVE/PHD zinc finger"/>
    <property type="match status" value="1"/>
</dbReference>
<evidence type="ECO:0000313" key="7">
    <source>
        <dbReference type="EMBL" id="KAJ3660745.1"/>
    </source>
</evidence>
<keyword evidence="8" id="KW-1185">Reference proteome</keyword>
<evidence type="ECO:0000256" key="3">
    <source>
        <dbReference type="ARBA" id="ARBA00022833"/>
    </source>
</evidence>
<evidence type="ECO:0000256" key="4">
    <source>
        <dbReference type="PROSITE-ProRule" id="PRU00146"/>
    </source>
</evidence>
<dbReference type="SMART" id="SM00249">
    <property type="entry name" value="PHD"/>
    <property type="match status" value="1"/>
</dbReference>
<protein>
    <recommendedName>
        <fullName evidence="6">PHD-type domain-containing protein</fullName>
    </recommendedName>
</protein>
<evidence type="ECO:0000313" key="8">
    <source>
        <dbReference type="Proteomes" id="UP001168821"/>
    </source>
</evidence>
<dbReference type="Proteomes" id="UP001168821">
    <property type="component" value="Unassembled WGS sequence"/>
</dbReference>
<dbReference type="InterPro" id="IPR019787">
    <property type="entry name" value="Znf_PHD-finger"/>
</dbReference>
<dbReference type="AlphaFoldDB" id="A0AA38IRK9"/>
<dbReference type="InterPro" id="IPR013083">
    <property type="entry name" value="Znf_RING/FYVE/PHD"/>
</dbReference>
<evidence type="ECO:0000259" key="6">
    <source>
        <dbReference type="PROSITE" id="PS50016"/>
    </source>
</evidence>
<name>A0AA38IRK9_9CUCU</name>
<sequence>MAVKCSKCARTIGRSDNYVSCNQCKSNFHSLCAGLTEEKLCNLQDAGMAATWCCSLCKVGNFSLELSTVSLPVKELKQLVETIVRSELQPLADKIESMQSEIRSLTDINTQLRTEITKLTRNPRSSELTTATDLHAKVSYAEKVAKNAQKSVIVKPKDKNQTTNKTKSDILSSFDPVESFVNISKVKNLKDGGVLLGCQDPRKFKQLIKNKLSSAYDIRETKTLRPRIRIAGVSNEIDEDNILNYLVKQNEFIFEEGNDYNLIKFYLVKNSEHNRYQAIIEVDIPTYKRAFSVGHSSKACKSKLICPRCSESHGLKECKAETLNCINCLNLKSTGKFEDIRVDHATWDRNSWHAHILAISKLKSDLFGVSI</sequence>
<dbReference type="PROSITE" id="PS01359">
    <property type="entry name" value="ZF_PHD_1"/>
    <property type="match status" value="1"/>
</dbReference>
<keyword evidence="5" id="KW-0175">Coiled coil</keyword>
<keyword evidence="1" id="KW-0479">Metal-binding</keyword>
<evidence type="ECO:0000256" key="5">
    <source>
        <dbReference type="SAM" id="Coils"/>
    </source>
</evidence>
<dbReference type="GO" id="GO:0008270">
    <property type="term" value="F:zinc ion binding"/>
    <property type="evidence" value="ECO:0007669"/>
    <property type="project" value="UniProtKB-KW"/>
</dbReference>
<dbReference type="Gene3D" id="3.30.40.10">
    <property type="entry name" value="Zinc/RING finger domain, C3HC4 (zinc finger)"/>
    <property type="match status" value="1"/>
</dbReference>
<dbReference type="EMBL" id="JALNTZ010000002">
    <property type="protein sequence ID" value="KAJ3660745.1"/>
    <property type="molecule type" value="Genomic_DNA"/>
</dbReference>
<comment type="caution">
    <text evidence="7">The sequence shown here is derived from an EMBL/GenBank/DDBJ whole genome shotgun (WGS) entry which is preliminary data.</text>
</comment>
<gene>
    <name evidence="7" type="ORF">Zmor_005180</name>
</gene>
<feature type="coiled-coil region" evidence="5">
    <location>
        <begin position="95"/>
        <end position="122"/>
    </location>
</feature>
<organism evidence="7 8">
    <name type="scientific">Zophobas morio</name>
    <dbReference type="NCBI Taxonomy" id="2755281"/>
    <lineage>
        <taxon>Eukaryota</taxon>
        <taxon>Metazoa</taxon>
        <taxon>Ecdysozoa</taxon>
        <taxon>Arthropoda</taxon>
        <taxon>Hexapoda</taxon>
        <taxon>Insecta</taxon>
        <taxon>Pterygota</taxon>
        <taxon>Neoptera</taxon>
        <taxon>Endopterygota</taxon>
        <taxon>Coleoptera</taxon>
        <taxon>Polyphaga</taxon>
        <taxon>Cucujiformia</taxon>
        <taxon>Tenebrionidae</taxon>
        <taxon>Zophobas</taxon>
    </lineage>
</organism>
<dbReference type="InterPro" id="IPR019786">
    <property type="entry name" value="Zinc_finger_PHD-type_CS"/>
</dbReference>
<keyword evidence="3" id="KW-0862">Zinc</keyword>
<feature type="domain" description="PHD-type" evidence="6">
    <location>
        <begin position="2"/>
        <end position="60"/>
    </location>
</feature>
<dbReference type="PROSITE" id="PS50016">
    <property type="entry name" value="ZF_PHD_2"/>
    <property type="match status" value="1"/>
</dbReference>
<accession>A0AA38IRK9</accession>